<evidence type="ECO:0000313" key="2">
    <source>
        <dbReference type="Proteomes" id="UP000297245"/>
    </source>
</evidence>
<gene>
    <name evidence="1" type="ORF">K435DRAFT_683317</name>
</gene>
<accession>A0A4S8LD05</accession>
<dbReference type="AlphaFoldDB" id="A0A4S8LD05"/>
<organism evidence="1 2">
    <name type="scientific">Dendrothele bispora (strain CBS 962.96)</name>
    <dbReference type="NCBI Taxonomy" id="1314807"/>
    <lineage>
        <taxon>Eukaryota</taxon>
        <taxon>Fungi</taxon>
        <taxon>Dikarya</taxon>
        <taxon>Basidiomycota</taxon>
        <taxon>Agaricomycotina</taxon>
        <taxon>Agaricomycetes</taxon>
        <taxon>Agaricomycetidae</taxon>
        <taxon>Agaricales</taxon>
        <taxon>Agaricales incertae sedis</taxon>
        <taxon>Dendrothele</taxon>
    </lineage>
</organism>
<evidence type="ECO:0000313" key="1">
    <source>
        <dbReference type="EMBL" id="THU86601.1"/>
    </source>
</evidence>
<keyword evidence="2" id="KW-1185">Reference proteome</keyword>
<dbReference type="EMBL" id="ML179490">
    <property type="protein sequence ID" value="THU86601.1"/>
    <property type="molecule type" value="Genomic_DNA"/>
</dbReference>
<sequence>MKPELLQKCFNDGSKFRASESFVRAWLHDALAWSPRKGTRASHKTPENWKELCDRAALRKAYIIKEHDIPPELYVNSDQTQFLYAPGDKMTWADTGAKQVELQGEDEKRAFTLMVSVSADGALLPFQAIYVGGTDRSCPAMSSPGYEEAMELGFIFEPSETKTYWSNQQRMRSFVDKILVPYYDKCKIALGLPLSQHSLWEIDVWAVHRSREFRDWMREKHPTIKFTYVPPGCTGVGQACDVGIQRPLKLSAKKSYHEDVVKEVMDHLKGGNCTYVPEKRVSVLRDRSVRWLVTAHRSLNRKELVKKVNTH</sequence>
<reference evidence="1 2" key="1">
    <citation type="journal article" date="2019" name="Nat. Ecol. Evol.">
        <title>Megaphylogeny resolves global patterns of mushroom evolution.</title>
        <authorList>
            <person name="Varga T."/>
            <person name="Krizsan K."/>
            <person name="Foldi C."/>
            <person name="Dima B."/>
            <person name="Sanchez-Garcia M."/>
            <person name="Sanchez-Ramirez S."/>
            <person name="Szollosi G.J."/>
            <person name="Szarkandi J.G."/>
            <person name="Papp V."/>
            <person name="Albert L."/>
            <person name="Andreopoulos W."/>
            <person name="Angelini C."/>
            <person name="Antonin V."/>
            <person name="Barry K.W."/>
            <person name="Bougher N.L."/>
            <person name="Buchanan P."/>
            <person name="Buyck B."/>
            <person name="Bense V."/>
            <person name="Catcheside P."/>
            <person name="Chovatia M."/>
            <person name="Cooper J."/>
            <person name="Damon W."/>
            <person name="Desjardin D."/>
            <person name="Finy P."/>
            <person name="Geml J."/>
            <person name="Haridas S."/>
            <person name="Hughes K."/>
            <person name="Justo A."/>
            <person name="Karasinski D."/>
            <person name="Kautmanova I."/>
            <person name="Kiss B."/>
            <person name="Kocsube S."/>
            <person name="Kotiranta H."/>
            <person name="LaButti K.M."/>
            <person name="Lechner B.E."/>
            <person name="Liimatainen K."/>
            <person name="Lipzen A."/>
            <person name="Lukacs Z."/>
            <person name="Mihaltcheva S."/>
            <person name="Morgado L.N."/>
            <person name="Niskanen T."/>
            <person name="Noordeloos M.E."/>
            <person name="Ohm R.A."/>
            <person name="Ortiz-Santana B."/>
            <person name="Ovrebo C."/>
            <person name="Racz N."/>
            <person name="Riley R."/>
            <person name="Savchenko A."/>
            <person name="Shiryaev A."/>
            <person name="Soop K."/>
            <person name="Spirin V."/>
            <person name="Szebenyi C."/>
            <person name="Tomsovsky M."/>
            <person name="Tulloss R.E."/>
            <person name="Uehling J."/>
            <person name="Grigoriev I.V."/>
            <person name="Vagvolgyi C."/>
            <person name="Papp T."/>
            <person name="Martin F.M."/>
            <person name="Miettinen O."/>
            <person name="Hibbett D.S."/>
            <person name="Nagy L.G."/>
        </authorList>
    </citation>
    <scope>NUCLEOTIDE SEQUENCE [LARGE SCALE GENOMIC DNA]</scope>
    <source>
        <strain evidence="1 2">CBS 962.96</strain>
    </source>
</reference>
<dbReference type="Proteomes" id="UP000297245">
    <property type="component" value="Unassembled WGS sequence"/>
</dbReference>
<dbReference type="OrthoDB" id="3341102at2759"/>
<name>A0A4S8LD05_DENBC</name>
<evidence type="ECO:0008006" key="3">
    <source>
        <dbReference type="Google" id="ProtNLM"/>
    </source>
</evidence>
<proteinExistence type="predicted"/>
<protein>
    <recommendedName>
        <fullName evidence="3">DDE-1 domain-containing protein</fullName>
    </recommendedName>
</protein>